<sequence>YEYRSVVDNKVYSTGESLSGMVVTLKSKEDSREAAMSSPSGTSTYEIGGRAGVSVLEFQIEEPGTYILSADYVGGGGGPDVVLAIGKFSILGTILIALGIFFGTLFVGGGTLVVGGFITVRAFLKRRRASTQMVGGQ</sequence>
<gene>
    <name evidence="2" type="ORF">S01H1_04465</name>
</gene>
<organism evidence="2">
    <name type="scientific">marine sediment metagenome</name>
    <dbReference type="NCBI Taxonomy" id="412755"/>
    <lineage>
        <taxon>unclassified sequences</taxon>
        <taxon>metagenomes</taxon>
        <taxon>ecological metagenomes</taxon>
    </lineage>
</organism>
<feature type="transmembrane region" description="Helical" evidence="1">
    <location>
        <begin position="90"/>
        <end position="123"/>
    </location>
</feature>
<comment type="caution">
    <text evidence="2">The sequence shown here is derived from an EMBL/GenBank/DDBJ whole genome shotgun (WGS) entry which is preliminary data.</text>
</comment>
<feature type="non-terminal residue" evidence="2">
    <location>
        <position position="1"/>
    </location>
</feature>
<evidence type="ECO:0000256" key="1">
    <source>
        <dbReference type="SAM" id="Phobius"/>
    </source>
</evidence>
<proteinExistence type="predicted"/>
<dbReference type="AlphaFoldDB" id="X0SU60"/>
<accession>X0SU60</accession>
<keyword evidence="1" id="KW-0472">Membrane</keyword>
<keyword evidence="1" id="KW-1133">Transmembrane helix</keyword>
<keyword evidence="1" id="KW-0812">Transmembrane</keyword>
<evidence type="ECO:0000313" key="2">
    <source>
        <dbReference type="EMBL" id="GAF84499.1"/>
    </source>
</evidence>
<protein>
    <submittedName>
        <fullName evidence="2">Uncharacterized protein</fullName>
    </submittedName>
</protein>
<reference evidence="2" key="1">
    <citation type="journal article" date="2014" name="Front. Microbiol.">
        <title>High frequency of phylogenetically diverse reductive dehalogenase-homologous genes in deep subseafloor sedimentary metagenomes.</title>
        <authorList>
            <person name="Kawai M."/>
            <person name="Futagami T."/>
            <person name="Toyoda A."/>
            <person name="Takaki Y."/>
            <person name="Nishi S."/>
            <person name="Hori S."/>
            <person name="Arai W."/>
            <person name="Tsubouchi T."/>
            <person name="Morono Y."/>
            <person name="Uchiyama I."/>
            <person name="Ito T."/>
            <person name="Fujiyama A."/>
            <person name="Inagaki F."/>
            <person name="Takami H."/>
        </authorList>
    </citation>
    <scope>NUCLEOTIDE SEQUENCE</scope>
    <source>
        <strain evidence="2">Expedition CK06-06</strain>
    </source>
</reference>
<dbReference type="EMBL" id="BARS01002355">
    <property type="protein sequence ID" value="GAF84499.1"/>
    <property type="molecule type" value="Genomic_DNA"/>
</dbReference>
<name>X0SU60_9ZZZZ</name>